<dbReference type="RefSeq" id="WP_327597429.1">
    <property type="nucleotide sequence ID" value="NZ_JAYXHS010000001.1"/>
</dbReference>
<dbReference type="InterPro" id="IPR029753">
    <property type="entry name" value="D-isomer_DH_CS"/>
</dbReference>
<proteinExistence type="predicted"/>
<reference evidence="4 5" key="1">
    <citation type="submission" date="2024-01" db="EMBL/GenBank/DDBJ databases">
        <title>Uliginosibacterium soil sp. nov.</title>
        <authorList>
            <person name="Lv Y."/>
        </authorList>
    </citation>
    <scope>NUCLEOTIDE SEQUENCE [LARGE SCALE GENOMIC DNA]</scope>
    <source>
        <strain evidence="4 5">H3</strain>
    </source>
</reference>
<dbReference type="InterPro" id="IPR006140">
    <property type="entry name" value="D-isomer_DH_NAD-bd"/>
</dbReference>
<dbReference type="Proteomes" id="UP001331561">
    <property type="component" value="Unassembled WGS sequence"/>
</dbReference>
<keyword evidence="1" id="KW-0560">Oxidoreductase</keyword>
<dbReference type="Pfam" id="PF02826">
    <property type="entry name" value="2-Hacid_dh_C"/>
    <property type="match status" value="1"/>
</dbReference>
<evidence type="ECO:0000313" key="5">
    <source>
        <dbReference type="Proteomes" id="UP001331561"/>
    </source>
</evidence>
<dbReference type="EMBL" id="JAYXHS010000001">
    <property type="protein sequence ID" value="MEC5384451.1"/>
    <property type="molecule type" value="Genomic_DNA"/>
</dbReference>
<dbReference type="InterPro" id="IPR036291">
    <property type="entry name" value="NAD(P)-bd_dom_sf"/>
</dbReference>
<organism evidence="4 5">
    <name type="scientific">Uliginosibacterium silvisoli</name>
    <dbReference type="NCBI Taxonomy" id="3114758"/>
    <lineage>
        <taxon>Bacteria</taxon>
        <taxon>Pseudomonadati</taxon>
        <taxon>Pseudomonadota</taxon>
        <taxon>Betaproteobacteria</taxon>
        <taxon>Rhodocyclales</taxon>
        <taxon>Zoogloeaceae</taxon>
        <taxon>Uliginosibacterium</taxon>
    </lineage>
</organism>
<evidence type="ECO:0000313" key="4">
    <source>
        <dbReference type="EMBL" id="MEC5384451.1"/>
    </source>
</evidence>
<dbReference type="PANTHER" id="PTHR10996:SF178">
    <property type="entry name" value="2-HYDROXYACID DEHYDROGENASE YGL185C-RELATED"/>
    <property type="match status" value="1"/>
</dbReference>
<name>A0ABU6JYI0_9RHOO</name>
<evidence type="ECO:0000259" key="3">
    <source>
        <dbReference type="Pfam" id="PF02826"/>
    </source>
</evidence>
<protein>
    <submittedName>
        <fullName evidence="4">Hydroxyacid dehydrogenase</fullName>
    </submittedName>
</protein>
<sequence length="334" mass="36707">MTRTLIVITDHERQHFLPAPLIDELLSLLPAHRIVDPLSLKADDWATLLAEFRPQLIITGRKTPMLPDDIAIGGDGLRYVCHLAGSVKHLVSDTHLRRGLLVSNWGNSVSRVMAECGLFLTIAALRRASHWALAMHREGSWKDGNTEFFSLFERRVGLHGFGAIARELLRLIQPFGVKLQTWSPSVPEAELAALGVQRAASLEALFDDNEVVIELASLTPRNRGIVDEAMLRRLRPGSVFVNIGRGAVVDEAAMVRVAREGKVQFALDVFTEEPLPLDSGLRGLSNVTLLPHLAGPTTDRQRDAGAFALENIRRHLAGDLPTALIDAEAFARST</sequence>
<feature type="domain" description="D-isomer specific 2-hydroxyacid dehydrogenase NAD-binding" evidence="3">
    <location>
        <begin position="120"/>
        <end position="294"/>
    </location>
</feature>
<evidence type="ECO:0000256" key="2">
    <source>
        <dbReference type="ARBA" id="ARBA00023027"/>
    </source>
</evidence>
<keyword evidence="2" id="KW-0520">NAD</keyword>
<dbReference type="PANTHER" id="PTHR10996">
    <property type="entry name" value="2-HYDROXYACID DEHYDROGENASE-RELATED"/>
    <property type="match status" value="1"/>
</dbReference>
<dbReference type="InterPro" id="IPR050223">
    <property type="entry name" value="D-isomer_2-hydroxyacid_DH"/>
</dbReference>
<comment type="caution">
    <text evidence="4">The sequence shown here is derived from an EMBL/GenBank/DDBJ whole genome shotgun (WGS) entry which is preliminary data.</text>
</comment>
<keyword evidence="5" id="KW-1185">Reference proteome</keyword>
<gene>
    <name evidence="4" type="ORF">VVD49_01880</name>
</gene>
<dbReference type="SUPFAM" id="SSF51735">
    <property type="entry name" value="NAD(P)-binding Rossmann-fold domains"/>
    <property type="match status" value="1"/>
</dbReference>
<dbReference type="PROSITE" id="PS00671">
    <property type="entry name" value="D_2_HYDROXYACID_DH_3"/>
    <property type="match status" value="1"/>
</dbReference>
<dbReference type="Gene3D" id="3.40.50.720">
    <property type="entry name" value="NAD(P)-binding Rossmann-like Domain"/>
    <property type="match status" value="2"/>
</dbReference>
<evidence type="ECO:0000256" key="1">
    <source>
        <dbReference type="ARBA" id="ARBA00023002"/>
    </source>
</evidence>
<accession>A0ABU6JYI0</accession>
<dbReference type="CDD" id="cd12167">
    <property type="entry name" value="2-Hacid_dh_8"/>
    <property type="match status" value="1"/>
</dbReference>